<accession>A0A5N6RC39</accession>
<gene>
    <name evidence="1" type="ORF">FH972_014878</name>
</gene>
<organism evidence="1 2">
    <name type="scientific">Carpinus fangiana</name>
    <dbReference type="NCBI Taxonomy" id="176857"/>
    <lineage>
        <taxon>Eukaryota</taxon>
        <taxon>Viridiplantae</taxon>
        <taxon>Streptophyta</taxon>
        <taxon>Embryophyta</taxon>
        <taxon>Tracheophyta</taxon>
        <taxon>Spermatophyta</taxon>
        <taxon>Magnoliopsida</taxon>
        <taxon>eudicotyledons</taxon>
        <taxon>Gunneridae</taxon>
        <taxon>Pentapetalae</taxon>
        <taxon>rosids</taxon>
        <taxon>fabids</taxon>
        <taxon>Fagales</taxon>
        <taxon>Betulaceae</taxon>
        <taxon>Carpinus</taxon>
    </lineage>
</organism>
<dbReference type="Proteomes" id="UP000327013">
    <property type="component" value="Chromosome 6"/>
</dbReference>
<name>A0A5N6RC39_9ROSI</name>
<reference evidence="1 2" key="1">
    <citation type="submission" date="2019-06" db="EMBL/GenBank/DDBJ databases">
        <title>A chromosomal-level reference genome of Carpinus fangiana (Coryloideae, Betulaceae).</title>
        <authorList>
            <person name="Yang X."/>
            <person name="Wang Z."/>
            <person name="Zhang L."/>
            <person name="Hao G."/>
            <person name="Liu J."/>
            <person name="Yang Y."/>
        </authorList>
    </citation>
    <scope>NUCLEOTIDE SEQUENCE [LARGE SCALE GENOMIC DNA]</scope>
    <source>
        <strain evidence="1">Cfa_2016G</strain>
        <tissue evidence="1">Leaf</tissue>
    </source>
</reference>
<evidence type="ECO:0000313" key="2">
    <source>
        <dbReference type="Proteomes" id="UP000327013"/>
    </source>
</evidence>
<sequence>MGGRGPRRKPKAWGGRERWWLVGVAGIVDLSSWCGRLRCKGWSSPIYCSAWALASPPVAGCISGLPWVGVAGAFGGGSG</sequence>
<protein>
    <submittedName>
        <fullName evidence="1">Uncharacterized protein</fullName>
    </submittedName>
</protein>
<proteinExistence type="predicted"/>
<keyword evidence="2" id="KW-1185">Reference proteome</keyword>
<evidence type="ECO:0000313" key="1">
    <source>
        <dbReference type="EMBL" id="KAE8076214.1"/>
    </source>
</evidence>
<dbReference type="AlphaFoldDB" id="A0A5N6RC39"/>
<dbReference type="EMBL" id="CM017326">
    <property type="protein sequence ID" value="KAE8076214.1"/>
    <property type="molecule type" value="Genomic_DNA"/>
</dbReference>